<dbReference type="InterPro" id="IPR000962">
    <property type="entry name" value="Znf_DskA_TraR"/>
</dbReference>
<sequence length="101" mass="11368">MNTHTQESPADVRHSIDMVLKDAEASRQRQLDDLPPPRDGDPTPASAHRQTVARILAEIRAARRRLADGTFGLCERCRKRIPAERLELRPWTSVCVRCAGV</sequence>
<dbReference type="PROSITE" id="PS51128">
    <property type="entry name" value="ZF_DKSA_2"/>
    <property type="match status" value="1"/>
</dbReference>
<dbReference type="Gene3D" id="1.20.120.910">
    <property type="entry name" value="DksA, coiled-coil domain"/>
    <property type="match status" value="1"/>
</dbReference>
<feature type="compositionally biased region" description="Basic and acidic residues" evidence="5">
    <location>
        <begin position="24"/>
        <end position="41"/>
    </location>
</feature>
<evidence type="ECO:0000256" key="2">
    <source>
        <dbReference type="ARBA" id="ARBA00022771"/>
    </source>
</evidence>
<evidence type="ECO:0000256" key="4">
    <source>
        <dbReference type="PROSITE-ProRule" id="PRU00510"/>
    </source>
</evidence>
<dbReference type="PROSITE" id="PS01102">
    <property type="entry name" value="ZF_DKSA_1"/>
    <property type="match status" value="1"/>
</dbReference>
<dbReference type="Proteomes" id="UP000181980">
    <property type="component" value="Unassembled WGS sequence"/>
</dbReference>
<dbReference type="GO" id="GO:0008270">
    <property type="term" value="F:zinc ion binding"/>
    <property type="evidence" value="ECO:0007669"/>
    <property type="project" value="UniProtKB-KW"/>
</dbReference>
<reference evidence="8" key="1">
    <citation type="submission" date="2016-10" db="EMBL/GenBank/DDBJ databases">
        <authorList>
            <person name="Varghese N."/>
            <person name="Submissions S."/>
        </authorList>
    </citation>
    <scope>NUCLEOTIDE SEQUENCE [LARGE SCALE GENOMIC DNA]</scope>
    <source>
        <strain evidence="8">DSM 45237</strain>
    </source>
</reference>
<evidence type="ECO:0000259" key="6">
    <source>
        <dbReference type="Pfam" id="PF01258"/>
    </source>
</evidence>
<evidence type="ECO:0000256" key="1">
    <source>
        <dbReference type="ARBA" id="ARBA00022723"/>
    </source>
</evidence>
<dbReference type="Pfam" id="PF01258">
    <property type="entry name" value="zf-dskA_traR"/>
    <property type="match status" value="1"/>
</dbReference>
<evidence type="ECO:0000313" key="8">
    <source>
        <dbReference type="Proteomes" id="UP000181980"/>
    </source>
</evidence>
<dbReference type="EMBL" id="FNUC01000004">
    <property type="protein sequence ID" value="SEF13555.1"/>
    <property type="molecule type" value="Genomic_DNA"/>
</dbReference>
<name>A0A1H5PIK1_9ACTN</name>
<dbReference type="AlphaFoldDB" id="A0A1H5PIK1"/>
<dbReference type="InterPro" id="IPR020458">
    <property type="entry name" value="Znf_DskA_TraR_CS"/>
</dbReference>
<keyword evidence="2" id="KW-0863">Zinc-finger</keyword>
<keyword evidence="8" id="KW-1185">Reference proteome</keyword>
<protein>
    <submittedName>
        <fullName evidence="7">DksA/traR C4-type zinc finger</fullName>
    </submittedName>
</protein>
<keyword evidence="3" id="KW-0862">Zinc</keyword>
<feature type="zinc finger region" description="dksA C4-type" evidence="4">
    <location>
        <begin position="74"/>
        <end position="98"/>
    </location>
</feature>
<accession>A0A1H5PIK1</accession>
<dbReference type="PANTHER" id="PTHR33823:SF4">
    <property type="entry name" value="GENERAL STRESS PROTEIN 16O"/>
    <property type="match status" value="1"/>
</dbReference>
<evidence type="ECO:0000313" key="7">
    <source>
        <dbReference type="EMBL" id="SEF13555.1"/>
    </source>
</evidence>
<evidence type="ECO:0000256" key="3">
    <source>
        <dbReference type="ARBA" id="ARBA00022833"/>
    </source>
</evidence>
<dbReference type="PANTHER" id="PTHR33823">
    <property type="entry name" value="RNA POLYMERASE-BINDING TRANSCRIPTION FACTOR DKSA-RELATED"/>
    <property type="match status" value="1"/>
</dbReference>
<gene>
    <name evidence="7" type="ORF">SAMN04488561_4409</name>
</gene>
<keyword evidence="1" id="KW-0479">Metal-binding</keyword>
<feature type="domain" description="Zinc finger DksA/TraR C4-type" evidence="6">
    <location>
        <begin position="69"/>
        <end position="100"/>
    </location>
</feature>
<dbReference type="OrthoDB" id="1121111at2"/>
<organism evidence="7 8">
    <name type="scientific">Jiangella alba</name>
    <dbReference type="NCBI Taxonomy" id="561176"/>
    <lineage>
        <taxon>Bacteria</taxon>
        <taxon>Bacillati</taxon>
        <taxon>Actinomycetota</taxon>
        <taxon>Actinomycetes</taxon>
        <taxon>Jiangellales</taxon>
        <taxon>Jiangellaceae</taxon>
        <taxon>Jiangella</taxon>
    </lineage>
</organism>
<dbReference type="SUPFAM" id="SSF57716">
    <property type="entry name" value="Glucocorticoid receptor-like (DNA-binding domain)"/>
    <property type="match status" value="1"/>
</dbReference>
<proteinExistence type="predicted"/>
<feature type="region of interest" description="Disordered" evidence="5">
    <location>
        <begin position="24"/>
        <end position="50"/>
    </location>
</feature>
<evidence type="ECO:0000256" key="5">
    <source>
        <dbReference type="SAM" id="MobiDB-lite"/>
    </source>
</evidence>
<dbReference type="STRING" id="561176.SAMN04488561_4409"/>
<dbReference type="RefSeq" id="WP_083288380.1">
    <property type="nucleotide sequence ID" value="NZ_FNUC01000004.1"/>
</dbReference>